<protein>
    <submittedName>
        <fullName evidence="2">Uncharacterized protein</fullName>
    </submittedName>
</protein>
<feature type="region of interest" description="Disordered" evidence="1">
    <location>
        <begin position="1"/>
        <end position="109"/>
    </location>
</feature>
<sequence length="109" mass="12390">VVKKDSNDNENEDENLETRVTRSNEKVHKGGQKRVSIKELTPRSQSLDSQASDESDDRTLVRVDTEYFEDLTIDDAKDGEKQNRDDGEEDKGDRESMGGRELSRVQTTS</sequence>
<feature type="non-terminal residue" evidence="2">
    <location>
        <position position="1"/>
    </location>
</feature>
<evidence type="ECO:0000256" key="1">
    <source>
        <dbReference type="SAM" id="MobiDB-lite"/>
    </source>
</evidence>
<proteinExistence type="predicted"/>
<dbReference type="EMBL" id="HACG01036204">
    <property type="protein sequence ID" value="CEK83069.1"/>
    <property type="molecule type" value="Transcribed_RNA"/>
</dbReference>
<feature type="compositionally biased region" description="Basic and acidic residues" evidence="1">
    <location>
        <begin position="74"/>
        <end position="103"/>
    </location>
</feature>
<reference evidence="2" key="1">
    <citation type="submission" date="2014-12" db="EMBL/GenBank/DDBJ databases">
        <title>Insight into the proteome of Arion vulgaris.</title>
        <authorList>
            <person name="Aradska J."/>
            <person name="Bulat T."/>
            <person name="Smidak R."/>
            <person name="Sarate P."/>
            <person name="Gangsoo J."/>
            <person name="Sialana F."/>
            <person name="Bilban M."/>
            <person name="Lubec G."/>
        </authorList>
    </citation>
    <scope>NUCLEOTIDE SEQUENCE</scope>
    <source>
        <tissue evidence="2">Skin</tissue>
    </source>
</reference>
<feature type="compositionally biased region" description="Basic and acidic residues" evidence="1">
    <location>
        <begin position="16"/>
        <end position="28"/>
    </location>
</feature>
<gene>
    <name evidence="2" type="primary">ORF135062</name>
</gene>
<evidence type="ECO:0000313" key="2">
    <source>
        <dbReference type="EMBL" id="CEK83069.1"/>
    </source>
</evidence>
<feature type="non-terminal residue" evidence="2">
    <location>
        <position position="109"/>
    </location>
</feature>
<accession>A0A0B7APU5</accession>
<dbReference type="AlphaFoldDB" id="A0A0B7APU5"/>
<name>A0A0B7APU5_9EUPU</name>
<organism evidence="2">
    <name type="scientific">Arion vulgaris</name>
    <dbReference type="NCBI Taxonomy" id="1028688"/>
    <lineage>
        <taxon>Eukaryota</taxon>
        <taxon>Metazoa</taxon>
        <taxon>Spiralia</taxon>
        <taxon>Lophotrochozoa</taxon>
        <taxon>Mollusca</taxon>
        <taxon>Gastropoda</taxon>
        <taxon>Heterobranchia</taxon>
        <taxon>Euthyneura</taxon>
        <taxon>Panpulmonata</taxon>
        <taxon>Eupulmonata</taxon>
        <taxon>Stylommatophora</taxon>
        <taxon>Helicina</taxon>
        <taxon>Arionoidea</taxon>
        <taxon>Arionidae</taxon>
        <taxon>Arion</taxon>
    </lineage>
</organism>